<protein>
    <recommendedName>
        <fullName evidence="7">C2H2-type domain-containing protein</fullName>
    </recommendedName>
</protein>
<evidence type="ECO:0000256" key="5">
    <source>
        <dbReference type="ARBA" id="ARBA00023242"/>
    </source>
</evidence>
<dbReference type="GO" id="GO:0000981">
    <property type="term" value="F:DNA-binding transcription factor activity, RNA polymerase II-specific"/>
    <property type="evidence" value="ECO:0007669"/>
    <property type="project" value="TreeGrafter"/>
</dbReference>
<dbReference type="Gene3D" id="3.30.160.60">
    <property type="entry name" value="Classic Zinc Finger"/>
    <property type="match status" value="2"/>
</dbReference>
<evidence type="ECO:0000256" key="4">
    <source>
        <dbReference type="ARBA" id="ARBA00022833"/>
    </source>
</evidence>
<evidence type="ECO:0000256" key="6">
    <source>
        <dbReference type="PROSITE-ProRule" id="PRU00042"/>
    </source>
</evidence>
<dbReference type="GO" id="GO:0008270">
    <property type="term" value="F:zinc ion binding"/>
    <property type="evidence" value="ECO:0007669"/>
    <property type="project" value="UniProtKB-KW"/>
</dbReference>
<feature type="domain" description="C2H2-type" evidence="7">
    <location>
        <begin position="200"/>
        <end position="228"/>
    </location>
</feature>
<keyword evidence="5" id="KW-0539">Nucleus</keyword>
<proteinExistence type="predicted"/>
<dbReference type="Pfam" id="PF00096">
    <property type="entry name" value="zf-C2H2"/>
    <property type="match status" value="1"/>
</dbReference>
<accession>A0AAQ3M4G8</accession>
<evidence type="ECO:0000313" key="8">
    <source>
        <dbReference type="EMBL" id="WPG99725.1"/>
    </source>
</evidence>
<feature type="domain" description="C2H2-type" evidence="7">
    <location>
        <begin position="141"/>
        <end position="165"/>
    </location>
</feature>
<dbReference type="EMBL" id="CP138582">
    <property type="protein sequence ID" value="WPG99725.1"/>
    <property type="molecule type" value="Genomic_DNA"/>
</dbReference>
<evidence type="ECO:0000259" key="7">
    <source>
        <dbReference type="PROSITE" id="PS50157"/>
    </source>
</evidence>
<dbReference type="PANTHER" id="PTHR14003">
    <property type="entry name" value="TRANSCRIPTIONAL REPRESSOR PROTEIN YY"/>
    <property type="match status" value="1"/>
</dbReference>
<dbReference type="InterPro" id="IPR013087">
    <property type="entry name" value="Znf_C2H2_type"/>
</dbReference>
<dbReference type="Proteomes" id="UP001303373">
    <property type="component" value="Chromosome 3"/>
</dbReference>
<dbReference type="SUPFAM" id="SSF57667">
    <property type="entry name" value="beta-beta-alpha zinc fingers"/>
    <property type="match status" value="1"/>
</dbReference>
<reference evidence="8 9" key="1">
    <citation type="submission" date="2023-11" db="EMBL/GenBank/DDBJ databases">
        <title>An acidophilic fungus is an integral part of prey digestion in a carnivorous sundew plant.</title>
        <authorList>
            <person name="Tsai I.J."/>
        </authorList>
    </citation>
    <scope>NUCLEOTIDE SEQUENCE [LARGE SCALE GENOMIC DNA]</scope>
    <source>
        <strain evidence="8">169a</strain>
    </source>
</reference>
<dbReference type="GO" id="GO:0000785">
    <property type="term" value="C:chromatin"/>
    <property type="evidence" value="ECO:0007669"/>
    <property type="project" value="TreeGrafter"/>
</dbReference>
<keyword evidence="3 6" id="KW-0863">Zinc-finger</keyword>
<dbReference type="SMART" id="SM00355">
    <property type="entry name" value="ZnF_C2H2"/>
    <property type="match status" value="3"/>
</dbReference>
<keyword evidence="4" id="KW-0862">Zinc</keyword>
<evidence type="ECO:0000256" key="2">
    <source>
        <dbReference type="ARBA" id="ARBA00022737"/>
    </source>
</evidence>
<name>A0AAQ3M4G8_9PEZI</name>
<dbReference type="PANTHER" id="PTHR14003:SF23">
    <property type="entry name" value="ZINC FINGER PROTEIN 143"/>
    <property type="match status" value="1"/>
</dbReference>
<dbReference type="PROSITE" id="PS50157">
    <property type="entry name" value="ZINC_FINGER_C2H2_2"/>
    <property type="match status" value="2"/>
</dbReference>
<dbReference type="GO" id="GO:0005667">
    <property type="term" value="C:transcription regulator complex"/>
    <property type="evidence" value="ECO:0007669"/>
    <property type="project" value="TreeGrafter"/>
</dbReference>
<organism evidence="8 9">
    <name type="scientific">Acrodontium crateriforme</name>
    <dbReference type="NCBI Taxonomy" id="150365"/>
    <lineage>
        <taxon>Eukaryota</taxon>
        <taxon>Fungi</taxon>
        <taxon>Dikarya</taxon>
        <taxon>Ascomycota</taxon>
        <taxon>Pezizomycotina</taxon>
        <taxon>Dothideomycetes</taxon>
        <taxon>Dothideomycetidae</taxon>
        <taxon>Mycosphaerellales</taxon>
        <taxon>Teratosphaeriaceae</taxon>
        <taxon>Acrodontium</taxon>
    </lineage>
</organism>
<dbReference type="Pfam" id="PF13912">
    <property type="entry name" value="zf-C2H2_6"/>
    <property type="match status" value="1"/>
</dbReference>
<evidence type="ECO:0000256" key="1">
    <source>
        <dbReference type="ARBA" id="ARBA00022723"/>
    </source>
</evidence>
<evidence type="ECO:0000313" key="9">
    <source>
        <dbReference type="Proteomes" id="UP001303373"/>
    </source>
</evidence>
<keyword evidence="9" id="KW-1185">Reference proteome</keyword>
<dbReference type="GO" id="GO:0000978">
    <property type="term" value="F:RNA polymerase II cis-regulatory region sequence-specific DNA binding"/>
    <property type="evidence" value="ECO:0007669"/>
    <property type="project" value="TreeGrafter"/>
</dbReference>
<gene>
    <name evidence="8" type="ORF">R9X50_00254400</name>
</gene>
<dbReference type="PROSITE" id="PS00028">
    <property type="entry name" value="ZINC_FINGER_C2H2_1"/>
    <property type="match status" value="2"/>
</dbReference>
<evidence type="ECO:0000256" key="3">
    <source>
        <dbReference type="ARBA" id="ARBA00022771"/>
    </source>
</evidence>
<keyword evidence="2" id="KW-0677">Repeat</keyword>
<dbReference type="AlphaFoldDB" id="A0AAQ3M4G8"/>
<sequence>MSYTDWHSVYGLENEHSLGPLIESPAIALNGALQTDSICQNRPPASPFDRPPQFSVNNSRDVVRDINQICGQKRDWSSEFSKMESDVVGIGAWSETDLLAVDLLDDFVWCSSTESISTQSLHSQNSETYKENIDSFGDCQHRCDQCPKSFKTLDELERHAKTSLHRVFSCPRTGCTKRYYRRDSLARHKQVCFQKGNFKHACSICEKAFGRKDHLQQHMKNVHNQDWAPSPLSHTAKASSVYNSSGAPKVCSKAVRIELSRLVQSLGNDPNAVQTLQSLLSQHKLVGS</sequence>
<dbReference type="InterPro" id="IPR036236">
    <property type="entry name" value="Znf_C2H2_sf"/>
</dbReference>
<keyword evidence="1" id="KW-0479">Metal-binding</keyword>